<dbReference type="EMBL" id="MEVN01000012">
    <property type="protein sequence ID" value="OGC57481.1"/>
    <property type="molecule type" value="Genomic_DNA"/>
</dbReference>
<evidence type="ECO:0008006" key="4">
    <source>
        <dbReference type="Google" id="ProtNLM"/>
    </source>
</evidence>
<keyword evidence="1" id="KW-0472">Membrane</keyword>
<organism evidence="2 3">
    <name type="scientific">candidate division WWE3 bacterium RIFCSPLOWO2_12_FULL_36_10</name>
    <dbReference type="NCBI Taxonomy" id="1802630"/>
    <lineage>
        <taxon>Bacteria</taxon>
        <taxon>Katanobacteria</taxon>
    </lineage>
</organism>
<sequence>MDIQIVLVFILALLTINLIVVGVYLILVLKEFRETIKKTNSVLDNVQSLSNVVSNPLTLLTGFMSAVVQGYNAVKSINTIRGDRKKE</sequence>
<dbReference type="STRING" id="1802630.A3H26_01290"/>
<name>A0A1F4VJV5_UNCKA</name>
<feature type="transmembrane region" description="Helical" evidence="1">
    <location>
        <begin position="6"/>
        <end position="29"/>
    </location>
</feature>
<evidence type="ECO:0000313" key="3">
    <source>
        <dbReference type="Proteomes" id="UP000177763"/>
    </source>
</evidence>
<gene>
    <name evidence="2" type="ORF">A3H26_01290</name>
</gene>
<evidence type="ECO:0000313" key="2">
    <source>
        <dbReference type="EMBL" id="OGC57481.1"/>
    </source>
</evidence>
<comment type="caution">
    <text evidence="2">The sequence shown here is derived from an EMBL/GenBank/DDBJ whole genome shotgun (WGS) entry which is preliminary data.</text>
</comment>
<dbReference type="AlphaFoldDB" id="A0A1F4VJV5"/>
<keyword evidence="1" id="KW-1133">Transmembrane helix</keyword>
<protein>
    <recommendedName>
        <fullName evidence="4">DUF948 domain-containing protein</fullName>
    </recommendedName>
</protein>
<proteinExistence type="predicted"/>
<evidence type="ECO:0000256" key="1">
    <source>
        <dbReference type="SAM" id="Phobius"/>
    </source>
</evidence>
<dbReference type="Proteomes" id="UP000177763">
    <property type="component" value="Unassembled WGS sequence"/>
</dbReference>
<reference evidence="2 3" key="1">
    <citation type="journal article" date="2016" name="Nat. Commun.">
        <title>Thousands of microbial genomes shed light on interconnected biogeochemical processes in an aquifer system.</title>
        <authorList>
            <person name="Anantharaman K."/>
            <person name="Brown C.T."/>
            <person name="Hug L.A."/>
            <person name="Sharon I."/>
            <person name="Castelle C.J."/>
            <person name="Probst A.J."/>
            <person name="Thomas B.C."/>
            <person name="Singh A."/>
            <person name="Wilkins M.J."/>
            <person name="Karaoz U."/>
            <person name="Brodie E.L."/>
            <person name="Williams K.H."/>
            <person name="Hubbard S.S."/>
            <person name="Banfield J.F."/>
        </authorList>
    </citation>
    <scope>NUCLEOTIDE SEQUENCE [LARGE SCALE GENOMIC DNA]</scope>
</reference>
<keyword evidence="1" id="KW-0812">Transmembrane</keyword>
<accession>A0A1F4VJV5</accession>